<dbReference type="Pfam" id="PF02687">
    <property type="entry name" value="FtsX"/>
    <property type="match status" value="2"/>
</dbReference>
<feature type="transmembrane region" description="Helical" evidence="6">
    <location>
        <begin position="682"/>
        <end position="707"/>
    </location>
</feature>
<keyword evidence="5 6" id="KW-0472">Membrane</keyword>
<proteinExistence type="predicted"/>
<dbReference type="Pfam" id="PF12704">
    <property type="entry name" value="MacB_PCD"/>
    <property type="match status" value="1"/>
</dbReference>
<evidence type="ECO:0000259" key="8">
    <source>
        <dbReference type="Pfam" id="PF12704"/>
    </source>
</evidence>
<evidence type="ECO:0000256" key="1">
    <source>
        <dbReference type="ARBA" id="ARBA00004651"/>
    </source>
</evidence>
<evidence type="ECO:0000256" key="3">
    <source>
        <dbReference type="ARBA" id="ARBA00022692"/>
    </source>
</evidence>
<sequence length="1172" mass="124132">MLSFSGLVLRNLVYHARGNLAVLLGVAVGSAVFTGALLVGDSLRGSLRDRVERQLGGVDSVAFFPRPVRAGIADGMPGTVKPVLLVPGAVQASGDPATAPYLGKVTVLGIDPRSAPVGVSEVDWASDIRRNRSTNTFPPVILSHRVAEKLNAKTGDTVTLSAERFSDLPRSSSLAKRSTDDVTTAEQFTVAAVLPPEAPENDFNLTPNPAAPLNVFVPVRTLARMVTGDAEPVATVLLASGAPHDALNAALKERLRPEDYGLKFREVARRLGRGGYLSVESAELILPPKVSDAVRAAAQAVGARAEPTVVYVADTLAVGDKQIPYPIVAGLNTTAPSPLSPHELAPIPTPSLADDEVELLTWPGSELNRLPRGTKVKLVYFDPEVEGEGLKREAELTLSGYIPLSGPARDKDLTPEIKGVTDDRANLFDWDRPPVLPGAEIKRRVPEKPTPHPRGTFFNQNKAVPMAYLNLATARKLFRSRYGTDTSVRVAPANNEPLDKFSERLQSELPKHLDPDSAGLVFDPVRARLLTASKGGTDFGGLFLGFSLFLIAAALMLVGLLFRLSIDRRAKEVGLLLATGFAVKHVRRLLLAEGLLVAVLGAALGLIAGVAYNRLLLVVLLDLWPDQGVKAYFQPHATPLSFALGFGITVLMALAAQWWSVRGLVRIAPPALLRGETALPAGSTAGIGLVTKIVTIGGLVVGIALIAAGGTVSNPDFRAMTFFGGGGLLLTAALAAVRWWMRRTRHAVVNGRGLSALAKLGTRNAARNPARSLLTAALLASAAFLLVAVESFRRTPESDFLDKSGGSGGFNLLAEADVPLFQPFDSGLGRADLEKQLQKAYAPSGTDPDAPPATDAYRTAKADLSAGLEEVFPLRLRGGDDASCMNLFQAARPRVLGVPEALIARGGFKFYMTEAASAEEKANPWLLLAKPAPNDAVPVFCENNTAQWMLKKAIGDEFTMPGDDGAEVRFRIVGTLVDSPFQSEVITSDAAFVKAFPKQTGYRAFLIRTPADKQTAVARALEIGFRANGLAATPTRDKVASFQAVIGAYLSTFQLLGGFGLLLGVLGLAVVVLRGVWERLGELALLRAVGYRTRALQFLVIVENGLLLLVGLGAGVLTALASVAPHVLSGAAIPWVRLGLMLGAVLVAGLTVATVATAGVLRVPVIPALRRE</sequence>
<evidence type="ECO:0000313" key="9">
    <source>
        <dbReference type="EMBL" id="AWM38276.1"/>
    </source>
</evidence>
<keyword evidence="3 6" id="KW-0812">Transmembrane</keyword>
<feature type="transmembrane region" description="Helical" evidence="6">
    <location>
        <begin position="20"/>
        <end position="40"/>
    </location>
</feature>
<keyword evidence="10" id="KW-1185">Reference proteome</keyword>
<feature type="transmembrane region" description="Helical" evidence="6">
    <location>
        <begin position="719"/>
        <end position="737"/>
    </location>
</feature>
<feature type="domain" description="ABC3 transporter permease C-terminal" evidence="7">
    <location>
        <begin position="1057"/>
        <end position="1162"/>
    </location>
</feature>
<feature type="transmembrane region" description="Helical" evidence="6">
    <location>
        <begin position="1098"/>
        <end position="1123"/>
    </location>
</feature>
<dbReference type="GO" id="GO:0005886">
    <property type="term" value="C:plasma membrane"/>
    <property type="evidence" value="ECO:0007669"/>
    <property type="project" value="UniProtKB-SubCell"/>
</dbReference>
<feature type="transmembrane region" description="Helical" evidence="6">
    <location>
        <begin position="1135"/>
        <end position="1161"/>
    </location>
</feature>
<name>A0A2Z3H3V4_9BACT</name>
<feature type="transmembrane region" description="Helical" evidence="6">
    <location>
        <begin position="1055"/>
        <end position="1077"/>
    </location>
</feature>
<keyword evidence="4 6" id="KW-1133">Transmembrane helix</keyword>
<evidence type="ECO:0000313" key="10">
    <source>
        <dbReference type="Proteomes" id="UP000245802"/>
    </source>
</evidence>
<dbReference type="OrthoDB" id="219657at2"/>
<feature type="transmembrane region" description="Helical" evidence="6">
    <location>
        <begin position="640"/>
        <end position="661"/>
    </location>
</feature>
<keyword evidence="2" id="KW-1003">Cell membrane</keyword>
<dbReference type="AlphaFoldDB" id="A0A2Z3H3V4"/>
<accession>A0A2Z3H3V4</accession>
<organism evidence="9 10">
    <name type="scientific">Gemmata obscuriglobus</name>
    <dbReference type="NCBI Taxonomy" id="114"/>
    <lineage>
        <taxon>Bacteria</taxon>
        <taxon>Pseudomonadati</taxon>
        <taxon>Planctomycetota</taxon>
        <taxon>Planctomycetia</taxon>
        <taxon>Gemmatales</taxon>
        <taxon>Gemmataceae</taxon>
        <taxon>Gemmata</taxon>
    </lineage>
</organism>
<feature type="transmembrane region" description="Helical" evidence="6">
    <location>
        <begin position="539"/>
        <end position="562"/>
    </location>
</feature>
<dbReference type="RefSeq" id="WP_010044110.1">
    <property type="nucleotide sequence ID" value="NZ_CP025958.1"/>
</dbReference>
<evidence type="ECO:0000256" key="4">
    <source>
        <dbReference type="ARBA" id="ARBA00022989"/>
    </source>
</evidence>
<evidence type="ECO:0000256" key="2">
    <source>
        <dbReference type="ARBA" id="ARBA00022475"/>
    </source>
</evidence>
<evidence type="ECO:0000256" key="5">
    <source>
        <dbReference type="ARBA" id="ARBA00023136"/>
    </source>
</evidence>
<feature type="transmembrane region" description="Helical" evidence="6">
    <location>
        <begin position="773"/>
        <end position="792"/>
    </location>
</feature>
<dbReference type="InterPro" id="IPR051125">
    <property type="entry name" value="ABC-4/HrtB_transporter"/>
</dbReference>
<comment type="subcellular location">
    <subcellularLocation>
        <location evidence="1">Cell membrane</location>
        <topology evidence="1">Multi-pass membrane protein</topology>
    </subcellularLocation>
</comment>
<evidence type="ECO:0000256" key="6">
    <source>
        <dbReference type="SAM" id="Phobius"/>
    </source>
</evidence>
<evidence type="ECO:0000259" key="7">
    <source>
        <dbReference type="Pfam" id="PF02687"/>
    </source>
</evidence>
<dbReference type="InterPro" id="IPR003838">
    <property type="entry name" value="ABC3_permease_C"/>
</dbReference>
<gene>
    <name evidence="9" type="ORF">C1280_15635</name>
</gene>
<dbReference type="InterPro" id="IPR025857">
    <property type="entry name" value="MacB_PCD"/>
</dbReference>
<feature type="transmembrane region" description="Helical" evidence="6">
    <location>
        <begin position="594"/>
        <end position="620"/>
    </location>
</feature>
<protein>
    <submittedName>
        <fullName evidence="9">ABC transporter permease</fullName>
    </submittedName>
</protein>
<dbReference type="Proteomes" id="UP000245802">
    <property type="component" value="Chromosome"/>
</dbReference>
<dbReference type="KEGG" id="gog:C1280_15635"/>
<dbReference type="PANTHER" id="PTHR43738">
    <property type="entry name" value="ABC TRANSPORTER, MEMBRANE PROTEIN"/>
    <property type="match status" value="1"/>
</dbReference>
<dbReference type="EMBL" id="CP025958">
    <property type="protein sequence ID" value="AWM38276.1"/>
    <property type="molecule type" value="Genomic_DNA"/>
</dbReference>
<dbReference type="PANTHER" id="PTHR43738:SF2">
    <property type="entry name" value="ABC TRANSPORTER PERMEASE"/>
    <property type="match status" value="1"/>
</dbReference>
<reference evidence="9 10" key="1">
    <citation type="submission" date="2018-01" db="EMBL/GenBank/DDBJ databases">
        <title>G. obscuriglobus.</title>
        <authorList>
            <person name="Franke J."/>
            <person name="Blomberg W."/>
            <person name="Selmecki A."/>
        </authorList>
    </citation>
    <scope>NUCLEOTIDE SEQUENCE [LARGE SCALE GENOMIC DNA]</scope>
    <source>
        <strain evidence="9 10">DSM 5831</strain>
    </source>
</reference>
<feature type="domain" description="MacB-like periplasmic core" evidence="8">
    <location>
        <begin position="22"/>
        <end position="253"/>
    </location>
</feature>
<feature type="domain" description="ABC3 transporter permease C-terminal" evidence="7">
    <location>
        <begin position="546"/>
        <end position="667"/>
    </location>
</feature>